<keyword evidence="5" id="KW-0418">Kinase</keyword>
<accession>A0AA38VJM5</accession>
<dbReference type="InterPro" id="IPR015813">
    <property type="entry name" value="Pyrv/PenolPyrv_kinase-like_dom"/>
</dbReference>
<comment type="caution">
    <text evidence="5">The sequence shown here is derived from an EMBL/GenBank/DDBJ whole genome shotgun (WGS) entry which is preliminary data.</text>
</comment>
<reference evidence="5" key="1">
    <citation type="submission" date="2022-07" db="EMBL/GenBank/DDBJ databases">
        <title>Fungi with potential for degradation of polypropylene.</title>
        <authorList>
            <person name="Gostincar C."/>
        </authorList>
    </citation>
    <scope>NUCLEOTIDE SEQUENCE</scope>
    <source>
        <strain evidence="5">EXF-13308</strain>
    </source>
</reference>
<dbReference type="EMBL" id="JANBVO010000039">
    <property type="protein sequence ID" value="KAJ9136579.1"/>
    <property type="molecule type" value="Genomic_DNA"/>
</dbReference>
<evidence type="ECO:0000256" key="3">
    <source>
        <dbReference type="ARBA" id="ARBA00023239"/>
    </source>
</evidence>
<dbReference type="AlphaFoldDB" id="A0AA38VJM5"/>
<evidence type="ECO:0000313" key="6">
    <source>
        <dbReference type="Proteomes" id="UP001174694"/>
    </source>
</evidence>
<dbReference type="PANTHER" id="PTHR30502:SF0">
    <property type="entry name" value="PHOSPHOENOLPYRUVATE CARBOXYLASE FAMILY PROTEIN"/>
    <property type="match status" value="1"/>
</dbReference>
<keyword evidence="3" id="KW-0456">Lyase</keyword>
<keyword evidence="5" id="KW-0808">Transferase</keyword>
<dbReference type="SUPFAM" id="SSF51621">
    <property type="entry name" value="Phosphoenolpyruvate/pyruvate domain"/>
    <property type="match status" value="1"/>
</dbReference>
<keyword evidence="2" id="KW-0479">Metal-binding</keyword>
<dbReference type="GO" id="GO:0016301">
    <property type="term" value="F:kinase activity"/>
    <property type="evidence" value="ECO:0007669"/>
    <property type="project" value="UniProtKB-KW"/>
</dbReference>
<sequence>MFENKLYSNFDDGRLTTGFGIKLVASHDIVALAKTAGYDTIFLDLQHSTISVSDAGSLCSASLLAGITPFVRVPTQCGSGYVQRILDGGAMGIAFPKINTVEEAEEAIMATKFPPRGNRSHTSIMPHFESQHVGPKDMVEQLDQSGSVVIILVETLECLDNVNAIARMDGVDALMVSATDLSLELGVLGDWDHKRFADALMAVAMAASDCGKIFGITGLYTRPDICDNAIQCLGARYIVGNYDIGLLAMGMRKDMAQLNAVDYPTKELKKEAKK</sequence>
<dbReference type="PANTHER" id="PTHR30502">
    <property type="entry name" value="2-KETO-3-DEOXY-L-RHAMNONATE ALDOLASE"/>
    <property type="match status" value="1"/>
</dbReference>
<protein>
    <submittedName>
        <fullName evidence="5">Pyruvate/Phosphoenolpyruvate kinase</fullName>
    </submittedName>
</protein>
<dbReference type="InterPro" id="IPR005000">
    <property type="entry name" value="Aldolase/citrate-lyase_domain"/>
</dbReference>
<dbReference type="Proteomes" id="UP001174694">
    <property type="component" value="Unassembled WGS sequence"/>
</dbReference>
<name>A0AA38VJM5_9PEZI</name>
<organism evidence="5 6">
    <name type="scientific">Pleurostoma richardsiae</name>
    <dbReference type="NCBI Taxonomy" id="41990"/>
    <lineage>
        <taxon>Eukaryota</taxon>
        <taxon>Fungi</taxon>
        <taxon>Dikarya</taxon>
        <taxon>Ascomycota</taxon>
        <taxon>Pezizomycotina</taxon>
        <taxon>Sordariomycetes</taxon>
        <taxon>Sordariomycetidae</taxon>
        <taxon>Calosphaeriales</taxon>
        <taxon>Pleurostomataceae</taxon>
        <taxon>Pleurostoma</taxon>
    </lineage>
</organism>
<keyword evidence="6" id="KW-1185">Reference proteome</keyword>
<gene>
    <name evidence="5" type="ORF">NKR23_g9693</name>
</gene>
<dbReference type="InterPro" id="IPR040442">
    <property type="entry name" value="Pyrv_kinase-like_dom_sf"/>
</dbReference>
<dbReference type="Pfam" id="PF03328">
    <property type="entry name" value="HpcH_HpaI"/>
    <property type="match status" value="1"/>
</dbReference>
<proteinExistence type="inferred from homology"/>
<comment type="similarity">
    <text evidence="1">Belongs to the HpcH/HpaI aldolase family.</text>
</comment>
<evidence type="ECO:0000256" key="1">
    <source>
        <dbReference type="ARBA" id="ARBA00005568"/>
    </source>
</evidence>
<evidence type="ECO:0000259" key="4">
    <source>
        <dbReference type="Pfam" id="PF03328"/>
    </source>
</evidence>
<dbReference type="GO" id="GO:0016832">
    <property type="term" value="F:aldehyde-lyase activity"/>
    <property type="evidence" value="ECO:0007669"/>
    <property type="project" value="TreeGrafter"/>
</dbReference>
<keyword evidence="5" id="KW-0670">Pyruvate</keyword>
<evidence type="ECO:0000256" key="2">
    <source>
        <dbReference type="ARBA" id="ARBA00022723"/>
    </source>
</evidence>
<dbReference type="GO" id="GO:0046872">
    <property type="term" value="F:metal ion binding"/>
    <property type="evidence" value="ECO:0007669"/>
    <property type="project" value="UniProtKB-KW"/>
</dbReference>
<dbReference type="InterPro" id="IPR050251">
    <property type="entry name" value="HpcH-HpaI_aldolase"/>
</dbReference>
<evidence type="ECO:0000313" key="5">
    <source>
        <dbReference type="EMBL" id="KAJ9136579.1"/>
    </source>
</evidence>
<dbReference type="GO" id="GO:0005737">
    <property type="term" value="C:cytoplasm"/>
    <property type="evidence" value="ECO:0007669"/>
    <property type="project" value="TreeGrafter"/>
</dbReference>
<dbReference type="Gene3D" id="3.20.20.60">
    <property type="entry name" value="Phosphoenolpyruvate-binding domains"/>
    <property type="match status" value="1"/>
</dbReference>
<feature type="domain" description="HpcH/HpaI aldolase/citrate lyase" evidence="4">
    <location>
        <begin position="25"/>
        <end position="212"/>
    </location>
</feature>